<evidence type="ECO:0000259" key="6">
    <source>
        <dbReference type="PROSITE" id="PS50871"/>
    </source>
</evidence>
<dbReference type="SUPFAM" id="SSF48726">
    <property type="entry name" value="Immunoglobulin"/>
    <property type="match status" value="1"/>
</dbReference>
<dbReference type="SUPFAM" id="SSF49842">
    <property type="entry name" value="TNF-like"/>
    <property type="match status" value="1"/>
</dbReference>
<gene>
    <name evidence="7" type="primary">QREP-9</name>
</gene>
<dbReference type="Gene3D" id="2.60.40.10">
    <property type="entry name" value="Immunoglobulins"/>
    <property type="match status" value="1"/>
</dbReference>
<organism evidence="7">
    <name type="scientific">Littorina littorea</name>
    <name type="common">Common periwinkle</name>
    <dbReference type="NCBI Taxonomy" id="31216"/>
    <lineage>
        <taxon>Eukaryota</taxon>
        <taxon>Metazoa</taxon>
        <taxon>Spiralia</taxon>
        <taxon>Lophotrochozoa</taxon>
        <taxon>Mollusca</taxon>
        <taxon>Gastropoda</taxon>
        <taxon>Caenogastropoda</taxon>
        <taxon>Littorinimorpha</taxon>
        <taxon>Littorinoidea</taxon>
        <taxon>Littorinidae</taxon>
        <taxon>Littorina</taxon>
    </lineage>
</organism>
<dbReference type="InterPro" id="IPR001073">
    <property type="entry name" value="C1q_dom"/>
</dbReference>
<dbReference type="InterPro" id="IPR008983">
    <property type="entry name" value="Tumour_necrosis_fac-like_dom"/>
</dbReference>
<dbReference type="AlphaFoldDB" id="A0A411DEM2"/>
<sequence>MAVSAFVLLILTFICGTQPAKWTDSLPDGSLKYACAGDNVHIPWNFALSASESLDDVQWFYQGRSSEMIAVLTHGNFLPLPSFSHRVHFIPNGGIIVDHVTVQDSGNYSVEISGHGDSGTFFRIKRTIILQVGADLMTTDGHLHVSENPMAVLDKRTDQWSIELHCGTFTYLGQPPFDVEWMTPSGKLMSSSTYKDGQFKLLVSAPVQGGNYSCRIPVLSISTACLPDGNGANKGKATYILDQTESRLTLLEAHQTALQKENDALKSENFLLKNSDSNLFDRLHLLEARTSHHVSFHARNLRNTSIQHDSPLIVDHVIINQGNCYSTSTGKFTAPFNGTYFFIGTSGSLATGQTGQFELTVEGQQISFVSTRDNGPLDAASVHGVVHLTQGDTVWLKVSSGIEFWSAATSFSGFLVSPDS</sequence>
<proteinExistence type="evidence at transcript level"/>
<reference evidence="7" key="1">
    <citation type="journal article" date="2019" name="Dev. Comp. Immunol.">
        <title>Derivatives of the lectin complement pathway in Lophotrochozoa.</title>
        <authorList>
            <person name="Gorbushin A.M."/>
        </authorList>
    </citation>
    <scope>NUCLEOTIDE SEQUENCE</scope>
    <source>
        <tissue evidence="7">Kidney</tissue>
    </source>
</reference>
<evidence type="ECO:0000256" key="4">
    <source>
        <dbReference type="SAM" id="Coils"/>
    </source>
</evidence>
<evidence type="ECO:0000256" key="1">
    <source>
        <dbReference type="ARBA" id="ARBA00004613"/>
    </source>
</evidence>
<dbReference type="Pfam" id="PF00386">
    <property type="entry name" value="C1q"/>
    <property type="match status" value="1"/>
</dbReference>
<evidence type="ECO:0000256" key="3">
    <source>
        <dbReference type="ARBA" id="ARBA00022729"/>
    </source>
</evidence>
<dbReference type="PANTHER" id="PTHR22923:SF116">
    <property type="entry name" value="C1Q DOMAIN-CONTAINING PROTEIN"/>
    <property type="match status" value="1"/>
</dbReference>
<dbReference type="SMART" id="SM00110">
    <property type="entry name" value="C1Q"/>
    <property type="match status" value="1"/>
</dbReference>
<name>A0A411DEM2_LITLI</name>
<evidence type="ECO:0000313" key="7">
    <source>
        <dbReference type="EMBL" id="QBA18386.1"/>
    </source>
</evidence>
<dbReference type="InterPro" id="IPR050822">
    <property type="entry name" value="Cerebellin_Synaptic_Org"/>
</dbReference>
<feature type="signal peptide" evidence="5">
    <location>
        <begin position="1"/>
        <end position="19"/>
    </location>
</feature>
<feature type="domain" description="C1q" evidence="6">
    <location>
        <begin position="289"/>
        <end position="420"/>
    </location>
</feature>
<feature type="chain" id="PRO_5019266644" evidence="5">
    <location>
        <begin position="20"/>
        <end position="420"/>
    </location>
</feature>
<comment type="subcellular location">
    <subcellularLocation>
        <location evidence="1">Secreted</location>
    </subcellularLocation>
</comment>
<dbReference type="InterPro" id="IPR036179">
    <property type="entry name" value="Ig-like_dom_sf"/>
</dbReference>
<keyword evidence="2" id="KW-0964">Secreted</keyword>
<feature type="coiled-coil region" evidence="4">
    <location>
        <begin position="241"/>
        <end position="268"/>
    </location>
</feature>
<evidence type="ECO:0000256" key="2">
    <source>
        <dbReference type="ARBA" id="ARBA00022525"/>
    </source>
</evidence>
<keyword evidence="4" id="KW-0175">Coiled coil</keyword>
<dbReference type="Gene3D" id="2.60.120.40">
    <property type="match status" value="1"/>
</dbReference>
<dbReference type="InterPro" id="IPR013783">
    <property type="entry name" value="Ig-like_fold"/>
</dbReference>
<keyword evidence="3 5" id="KW-0732">Signal</keyword>
<dbReference type="PANTHER" id="PTHR22923">
    <property type="entry name" value="CEREBELLIN-RELATED"/>
    <property type="match status" value="1"/>
</dbReference>
<dbReference type="EMBL" id="MK153092">
    <property type="protein sequence ID" value="QBA18386.1"/>
    <property type="molecule type" value="mRNA"/>
</dbReference>
<dbReference type="PRINTS" id="PR00007">
    <property type="entry name" value="COMPLEMNTC1Q"/>
</dbReference>
<accession>A0A411DEM2</accession>
<dbReference type="GO" id="GO:0005576">
    <property type="term" value="C:extracellular region"/>
    <property type="evidence" value="ECO:0007669"/>
    <property type="project" value="UniProtKB-SubCell"/>
</dbReference>
<evidence type="ECO:0000256" key="5">
    <source>
        <dbReference type="SAM" id="SignalP"/>
    </source>
</evidence>
<protein>
    <submittedName>
        <fullName evidence="7">VIgL family C1q-related protein 9</fullName>
    </submittedName>
</protein>
<dbReference type="PROSITE" id="PS50871">
    <property type="entry name" value="C1Q"/>
    <property type="match status" value="1"/>
</dbReference>